<keyword evidence="4" id="KW-1185">Reference proteome</keyword>
<evidence type="ECO:0000313" key="4">
    <source>
        <dbReference type="Proteomes" id="UP001501598"/>
    </source>
</evidence>
<dbReference type="RefSeq" id="WP_345427296.1">
    <property type="nucleotide sequence ID" value="NZ_BAABGT010000119.1"/>
</dbReference>
<reference evidence="4" key="1">
    <citation type="journal article" date="2019" name="Int. J. Syst. Evol. Microbiol.">
        <title>The Global Catalogue of Microorganisms (GCM) 10K type strain sequencing project: providing services to taxonomists for standard genome sequencing and annotation.</title>
        <authorList>
            <consortium name="The Broad Institute Genomics Platform"/>
            <consortium name="The Broad Institute Genome Sequencing Center for Infectious Disease"/>
            <person name="Wu L."/>
            <person name="Ma J."/>
        </authorList>
    </citation>
    <scope>NUCLEOTIDE SEQUENCE [LARGE SCALE GENOMIC DNA]</scope>
    <source>
        <strain evidence="4">JCM 17906</strain>
    </source>
</reference>
<dbReference type="InterPro" id="IPR036856">
    <property type="entry name" value="Ald_Oxase/Xan_DH_a/b_sf"/>
</dbReference>
<dbReference type="Gene3D" id="3.30.365.10">
    <property type="entry name" value="Aldehyde oxidase/xanthine dehydrogenase, molybdopterin binding domain"/>
    <property type="match status" value="4"/>
</dbReference>
<feature type="region of interest" description="Disordered" evidence="1">
    <location>
        <begin position="1"/>
        <end position="23"/>
    </location>
</feature>
<feature type="domain" description="Aldehyde oxidase/xanthine dehydrogenase a/b hammerhead" evidence="2">
    <location>
        <begin position="27"/>
        <end position="132"/>
    </location>
</feature>
<dbReference type="InterPro" id="IPR008274">
    <property type="entry name" value="AldOxase/xan_DH_MoCoBD1"/>
</dbReference>
<organism evidence="3 4">
    <name type="scientific">Pseudonocardia xishanensis</name>
    <dbReference type="NCBI Taxonomy" id="630995"/>
    <lineage>
        <taxon>Bacteria</taxon>
        <taxon>Bacillati</taxon>
        <taxon>Actinomycetota</taxon>
        <taxon>Actinomycetes</taxon>
        <taxon>Pseudonocardiales</taxon>
        <taxon>Pseudonocardiaceae</taxon>
        <taxon>Pseudonocardia</taxon>
    </lineage>
</organism>
<evidence type="ECO:0000313" key="3">
    <source>
        <dbReference type="EMBL" id="GAA4559389.1"/>
    </source>
</evidence>
<accession>A0ABP8S3U4</accession>
<dbReference type="Gene3D" id="3.90.1170.50">
    <property type="entry name" value="Aldehyde oxidase/xanthine dehydrogenase, a/b hammerhead"/>
    <property type="match status" value="1"/>
</dbReference>
<dbReference type="SMART" id="SM01008">
    <property type="entry name" value="Ald_Xan_dh_C"/>
    <property type="match status" value="1"/>
</dbReference>
<proteinExistence type="predicted"/>
<name>A0ABP8S3U4_9PSEU</name>
<dbReference type="InterPro" id="IPR037165">
    <property type="entry name" value="AldOxase/xan_DH_Mopterin-bd_sf"/>
</dbReference>
<gene>
    <name evidence="3" type="ORF">GCM10023175_67260</name>
</gene>
<dbReference type="EMBL" id="BAABGT010000119">
    <property type="protein sequence ID" value="GAA4559389.1"/>
    <property type="molecule type" value="Genomic_DNA"/>
</dbReference>
<sequence>MTALSDRPATTAIGRSLPRPDADAKTRGAAVYTVDLAEAGLLHAAVLRAEPAAARILRLDTTAAETMPGVHAVVTGADASARSGMLVIKDQTVFAIDLIRFAGEPIAAVAAETPAQAAAALAAIELDVEPLEPVLDLDAALAPDTRLVHPDWASYDVPMEGFRGGNLAWEARLEKGTDAEWDDAFAGAHRVVTDEFRTPRQHQTPLEPHACVARWTGGRYIVHTSTQFPHSVRTRTAELLGIRPSAVRVVVPTVGGGFGGKLDALLEPIACLLAKRSGRPVRLVNTRAEELATAGPRENSVIRLRTAVDAEGRILAQEADVLTDNGAYSSGETVLCAGLPGIALGCTYRIPLARYRSRVVYTNTPPTAAFRGVGGPYLIYAQEAHLDRVAREMGVDRRELRLRNVLRAGEAMTNGQVLPDANLVEALESVERRAPWQPDRPSSPDKLRGTAIVPLTWLTNPGPGEATVTLSDDGTILVTTAATEIGTGAVQTGVRQIVAERLGVDVDEVLVSVPDTDTAGFDNGAQGSRTTYGAGNAAGQAAAELRAQILRTAAGLLEAAEGDLRIAGTSVEVAGSPGSSITLEKVSQAAMWSEGPLSATGRFVAQPAEFDAGCLIGSFLTTINGTSSHAHSAEVEVDTATGKVTVLSYTVAQDVGRAINPAMISGQVDGGVAQGIGYALFEDLRIGADGRVLDTSFETYRIPTALDVPPIDLEILESASPSGPYGAKGVAEPPIVPVAAVLACAVGDAVGTTMTQLPLTPFTVLAALRGRHG</sequence>
<comment type="caution">
    <text evidence="3">The sequence shown here is derived from an EMBL/GenBank/DDBJ whole genome shotgun (WGS) entry which is preliminary data.</text>
</comment>
<dbReference type="PANTHER" id="PTHR11908">
    <property type="entry name" value="XANTHINE DEHYDROGENASE"/>
    <property type="match status" value="1"/>
</dbReference>
<dbReference type="SUPFAM" id="SSF56003">
    <property type="entry name" value="Molybdenum cofactor-binding domain"/>
    <property type="match status" value="1"/>
</dbReference>
<dbReference type="InterPro" id="IPR016208">
    <property type="entry name" value="Ald_Oxase/xanthine_DH-like"/>
</dbReference>
<dbReference type="PANTHER" id="PTHR11908:SF157">
    <property type="entry name" value="XANTHINE DEHYDROGENASE SUBUNIT D-RELATED"/>
    <property type="match status" value="1"/>
</dbReference>
<dbReference type="Pfam" id="PF20256">
    <property type="entry name" value="MoCoBD_2"/>
    <property type="match status" value="1"/>
</dbReference>
<evidence type="ECO:0000256" key="1">
    <source>
        <dbReference type="SAM" id="MobiDB-lite"/>
    </source>
</evidence>
<dbReference type="Pfam" id="PF02738">
    <property type="entry name" value="MoCoBD_1"/>
    <property type="match status" value="1"/>
</dbReference>
<dbReference type="SUPFAM" id="SSF54665">
    <property type="entry name" value="CO dehydrogenase molybdoprotein N-domain-like"/>
    <property type="match status" value="1"/>
</dbReference>
<protein>
    <submittedName>
        <fullName evidence="3">Xanthine dehydrogenase family protein molybdopterin-binding subunit</fullName>
    </submittedName>
</protein>
<dbReference type="InterPro" id="IPR046867">
    <property type="entry name" value="AldOxase/xan_DH_MoCoBD2"/>
</dbReference>
<dbReference type="Pfam" id="PF01315">
    <property type="entry name" value="Ald_Xan_dh_C"/>
    <property type="match status" value="1"/>
</dbReference>
<evidence type="ECO:0000259" key="2">
    <source>
        <dbReference type="SMART" id="SM01008"/>
    </source>
</evidence>
<dbReference type="InterPro" id="IPR000674">
    <property type="entry name" value="Ald_Oxase/Xan_DH_a/b"/>
</dbReference>
<dbReference type="Proteomes" id="UP001501598">
    <property type="component" value="Unassembled WGS sequence"/>
</dbReference>